<dbReference type="HOGENOM" id="CLU_2920247_0_0_9"/>
<accession>C4G8X8</accession>
<reference evidence="1" key="1">
    <citation type="submission" date="2009-04" db="EMBL/GenBank/DDBJ databases">
        <authorList>
            <person name="Weinstock G."/>
            <person name="Sodergren E."/>
            <person name="Clifton S."/>
            <person name="Fulton L."/>
            <person name="Fulton B."/>
            <person name="Courtney L."/>
            <person name="Fronick C."/>
            <person name="Harrison M."/>
            <person name="Strong C."/>
            <person name="Farmer C."/>
            <person name="Delahaunty K."/>
            <person name="Markovic C."/>
            <person name="Hall O."/>
            <person name="Minx P."/>
            <person name="Tomlinson C."/>
            <person name="Mitreva M."/>
            <person name="Nelson J."/>
            <person name="Hou S."/>
            <person name="Wollam A."/>
            <person name="Pepin K.H."/>
            <person name="Johnson M."/>
            <person name="Bhonagiri V."/>
            <person name="Nash W.E."/>
            <person name="Warren W."/>
            <person name="Chinwalla A."/>
            <person name="Mardis E.R."/>
            <person name="Wilson R.K."/>
        </authorList>
    </citation>
    <scope>NUCLEOTIDE SEQUENCE [LARGE SCALE GENOMIC DNA]</scope>
    <source>
        <strain evidence="1">DSM 14600</strain>
    </source>
</reference>
<dbReference type="InterPro" id="IPR036388">
    <property type="entry name" value="WH-like_DNA-bd_sf"/>
</dbReference>
<dbReference type="EMBL" id="ACIP02000001">
    <property type="protein sequence ID" value="EEP29075.1"/>
    <property type="molecule type" value="Genomic_DNA"/>
</dbReference>
<sequence>MVCDIEVSKDLNVTNKTVINRLAALVKNGFVVSNMVKERIRSYELSDFTKQNDKEIKKLLK</sequence>
<name>C4G8X8_9FIRM</name>
<proteinExistence type="predicted"/>
<dbReference type="Proteomes" id="UP000003494">
    <property type="component" value="Unassembled WGS sequence"/>
</dbReference>
<gene>
    <name evidence="1" type="ORF">GCWU000342_00426</name>
</gene>
<comment type="caution">
    <text evidence="1">The sequence shown here is derived from an EMBL/GenBank/DDBJ whole genome shotgun (WGS) entry which is preliminary data.</text>
</comment>
<protein>
    <submittedName>
        <fullName evidence="1">Uncharacterized protein</fullName>
    </submittedName>
</protein>
<evidence type="ECO:0000313" key="2">
    <source>
        <dbReference type="Proteomes" id="UP000003494"/>
    </source>
</evidence>
<keyword evidence="2" id="KW-1185">Reference proteome</keyword>
<organism evidence="1 2">
    <name type="scientific">Shuttleworthella satelles DSM 14600</name>
    <dbReference type="NCBI Taxonomy" id="626523"/>
    <lineage>
        <taxon>Bacteria</taxon>
        <taxon>Bacillati</taxon>
        <taxon>Bacillota</taxon>
        <taxon>Clostridia</taxon>
        <taxon>Lachnospirales</taxon>
        <taxon>Lachnospiraceae</taxon>
        <taxon>Shuttleworthella</taxon>
    </lineage>
</organism>
<dbReference type="Gene3D" id="1.10.10.10">
    <property type="entry name" value="Winged helix-like DNA-binding domain superfamily/Winged helix DNA-binding domain"/>
    <property type="match status" value="1"/>
</dbReference>
<dbReference type="STRING" id="626523.GCWU000342_00426"/>
<dbReference type="AlphaFoldDB" id="C4G8X8"/>
<evidence type="ECO:0000313" key="1">
    <source>
        <dbReference type="EMBL" id="EEP29075.1"/>
    </source>
</evidence>